<dbReference type="EMBL" id="JACAZH010000002">
    <property type="protein sequence ID" value="KAF7375282.1"/>
    <property type="molecule type" value="Genomic_DNA"/>
</dbReference>
<organism evidence="2 3">
    <name type="scientific">Mycena sanguinolenta</name>
    <dbReference type="NCBI Taxonomy" id="230812"/>
    <lineage>
        <taxon>Eukaryota</taxon>
        <taxon>Fungi</taxon>
        <taxon>Dikarya</taxon>
        <taxon>Basidiomycota</taxon>
        <taxon>Agaricomycotina</taxon>
        <taxon>Agaricomycetes</taxon>
        <taxon>Agaricomycetidae</taxon>
        <taxon>Agaricales</taxon>
        <taxon>Marasmiineae</taxon>
        <taxon>Mycenaceae</taxon>
        <taxon>Mycena</taxon>
    </lineage>
</organism>
<feature type="compositionally biased region" description="Basic residues" evidence="1">
    <location>
        <begin position="317"/>
        <end position="330"/>
    </location>
</feature>
<sequence length="330" mass="36030">MSIFFPTSDEEVAEYVSMKRFDDATEDRFSASVEPSRVCRRTSSDLFSGFSSFGSDIDAPFGSLRGSFSFGASDSPWGAVQPEQPAPASQDQPQRAGSLRRPGFLQRNDSIASNFTSMTDDELSDEVAPWSMATDSRFDFGFSSALRESCVYNVPREYLPSAEDSDAGDESESDTVIETDDSEEVDYDGDDVSDTATVCADEPEPSSPVEQVHDLETPQSPITESGLEFSISFWLPDAVMVAGLLADSPRRSTRVCRPSRAKLESVEQPQTPTKRKRPAPNGPNQSPSKKARFADNAKKPVSRSPKKAANREAPAGKKGKAAKRRVILRV</sequence>
<name>A0A8H7DJ83_9AGAR</name>
<keyword evidence="3" id="KW-1185">Reference proteome</keyword>
<reference evidence="2" key="1">
    <citation type="submission" date="2020-05" db="EMBL/GenBank/DDBJ databases">
        <title>Mycena genomes resolve the evolution of fungal bioluminescence.</title>
        <authorList>
            <person name="Tsai I.J."/>
        </authorList>
    </citation>
    <scope>NUCLEOTIDE SEQUENCE</scope>
    <source>
        <strain evidence="2">160909Yilan</strain>
    </source>
</reference>
<dbReference type="Proteomes" id="UP000623467">
    <property type="component" value="Unassembled WGS sequence"/>
</dbReference>
<feature type="region of interest" description="Disordered" evidence="1">
    <location>
        <begin position="75"/>
        <end position="103"/>
    </location>
</feature>
<proteinExistence type="predicted"/>
<evidence type="ECO:0000256" key="1">
    <source>
        <dbReference type="SAM" id="MobiDB-lite"/>
    </source>
</evidence>
<feature type="region of interest" description="Disordered" evidence="1">
    <location>
        <begin position="158"/>
        <end position="223"/>
    </location>
</feature>
<feature type="region of interest" description="Disordered" evidence="1">
    <location>
        <begin position="247"/>
        <end position="330"/>
    </location>
</feature>
<gene>
    <name evidence="2" type="ORF">MSAN_00415000</name>
</gene>
<comment type="caution">
    <text evidence="2">The sequence shown here is derived from an EMBL/GenBank/DDBJ whole genome shotgun (WGS) entry which is preliminary data.</text>
</comment>
<dbReference type="AlphaFoldDB" id="A0A8H7DJ83"/>
<dbReference type="OrthoDB" id="3049141at2759"/>
<protein>
    <submittedName>
        <fullName evidence="2">Uncharacterized protein</fullName>
    </submittedName>
</protein>
<feature type="compositionally biased region" description="Acidic residues" evidence="1">
    <location>
        <begin position="163"/>
        <end position="193"/>
    </location>
</feature>
<feature type="compositionally biased region" description="Basic residues" evidence="1">
    <location>
        <begin position="251"/>
        <end position="260"/>
    </location>
</feature>
<evidence type="ECO:0000313" key="2">
    <source>
        <dbReference type="EMBL" id="KAF7375282.1"/>
    </source>
</evidence>
<evidence type="ECO:0000313" key="3">
    <source>
        <dbReference type="Proteomes" id="UP000623467"/>
    </source>
</evidence>
<accession>A0A8H7DJ83</accession>